<evidence type="ECO:0000256" key="7">
    <source>
        <dbReference type="ARBA" id="ARBA00049244"/>
    </source>
</evidence>
<dbReference type="PANTHER" id="PTHR34388:SF1">
    <property type="entry name" value="DNA POLYMERASE III SUBUNIT DELTA"/>
    <property type="match status" value="1"/>
</dbReference>
<keyword evidence="4" id="KW-0235">DNA replication</keyword>
<evidence type="ECO:0000259" key="8">
    <source>
        <dbReference type="Pfam" id="PF21694"/>
    </source>
</evidence>
<dbReference type="SUPFAM" id="SSF48019">
    <property type="entry name" value="post-AAA+ oligomerization domain-like"/>
    <property type="match status" value="1"/>
</dbReference>
<comment type="caution">
    <text evidence="9">The sequence shown here is derived from an EMBL/GenBank/DDBJ whole genome shotgun (WGS) entry which is preliminary data.</text>
</comment>
<evidence type="ECO:0000256" key="6">
    <source>
        <dbReference type="ARBA" id="ARBA00034754"/>
    </source>
</evidence>
<dbReference type="GO" id="GO:0003677">
    <property type="term" value="F:DNA binding"/>
    <property type="evidence" value="ECO:0007669"/>
    <property type="project" value="InterPro"/>
</dbReference>
<dbReference type="PANTHER" id="PTHR34388">
    <property type="entry name" value="DNA POLYMERASE III SUBUNIT DELTA"/>
    <property type="match status" value="1"/>
</dbReference>
<dbReference type="EMBL" id="LCBB01000015">
    <property type="protein sequence ID" value="KKS02404.1"/>
    <property type="molecule type" value="Genomic_DNA"/>
</dbReference>
<evidence type="ECO:0000256" key="1">
    <source>
        <dbReference type="ARBA" id="ARBA00012417"/>
    </source>
</evidence>
<organism evidence="9 10">
    <name type="scientific">candidate division WWE3 bacterium GW2011_GWC2_41_23</name>
    <dbReference type="NCBI Taxonomy" id="1619123"/>
    <lineage>
        <taxon>Bacteria</taxon>
        <taxon>Katanobacteria</taxon>
    </lineage>
</organism>
<keyword evidence="5" id="KW-0239">DNA-directed DNA polymerase</keyword>
<comment type="catalytic activity">
    <reaction evidence="7">
        <text>DNA(n) + a 2'-deoxyribonucleoside 5'-triphosphate = DNA(n+1) + diphosphate</text>
        <dbReference type="Rhea" id="RHEA:22508"/>
        <dbReference type="Rhea" id="RHEA-COMP:17339"/>
        <dbReference type="Rhea" id="RHEA-COMP:17340"/>
        <dbReference type="ChEBI" id="CHEBI:33019"/>
        <dbReference type="ChEBI" id="CHEBI:61560"/>
        <dbReference type="ChEBI" id="CHEBI:173112"/>
        <dbReference type="EC" id="2.7.7.7"/>
    </reaction>
</comment>
<accession>A0A0G0VN94</accession>
<dbReference type="Pfam" id="PF21694">
    <property type="entry name" value="DNA_pol3_delta_C"/>
    <property type="match status" value="1"/>
</dbReference>
<dbReference type="Proteomes" id="UP000033947">
    <property type="component" value="Unassembled WGS sequence"/>
</dbReference>
<dbReference type="InterPro" id="IPR008921">
    <property type="entry name" value="DNA_pol3_clamp-load_cplx_C"/>
</dbReference>
<sequence>MIYIVHGENLSKSRALILNQQKKLMVRYKQEFSIQDTTPTDLTGKIRSIDIFGEPQFFVVNISGAGRTNLEEYVSVIAQTPPHTTLVILSEKKLTASNIFIKNAGIMKAQVLENESLFTGTSFDFVDAVMRKDRINSYKLMHRELDRDKDPFELFALLMYGLRSLAQVKFESPSSSGMSPYVRSKQKNFLGKYTEDGVKDMFKEFYNLDLKSKIGEINPEVMLTLAVEKVLNSK</sequence>
<proteinExistence type="inferred from homology"/>
<dbReference type="AlphaFoldDB" id="A0A0G0VN94"/>
<evidence type="ECO:0000256" key="2">
    <source>
        <dbReference type="ARBA" id="ARBA00022679"/>
    </source>
</evidence>
<evidence type="ECO:0000313" key="10">
    <source>
        <dbReference type="Proteomes" id="UP000033947"/>
    </source>
</evidence>
<dbReference type="GO" id="GO:0006261">
    <property type="term" value="P:DNA-templated DNA replication"/>
    <property type="evidence" value="ECO:0007669"/>
    <property type="project" value="TreeGrafter"/>
</dbReference>
<evidence type="ECO:0000256" key="4">
    <source>
        <dbReference type="ARBA" id="ARBA00022705"/>
    </source>
</evidence>
<dbReference type="InterPro" id="IPR048466">
    <property type="entry name" value="DNA_pol3_delta-like_C"/>
</dbReference>
<comment type="similarity">
    <text evidence="6">Belongs to the DNA polymerase HolA subunit family.</text>
</comment>
<keyword evidence="2" id="KW-0808">Transferase</keyword>
<evidence type="ECO:0000256" key="5">
    <source>
        <dbReference type="ARBA" id="ARBA00022932"/>
    </source>
</evidence>
<evidence type="ECO:0000313" key="9">
    <source>
        <dbReference type="EMBL" id="KKS02404.1"/>
    </source>
</evidence>
<feature type="domain" description="DNA polymerase III delta subunit-like C-terminal" evidence="8">
    <location>
        <begin position="122"/>
        <end position="227"/>
    </location>
</feature>
<keyword evidence="3" id="KW-0548">Nucleotidyltransferase</keyword>
<protein>
    <recommendedName>
        <fullName evidence="1">DNA-directed DNA polymerase</fullName>
        <ecNumber evidence="1">2.7.7.7</ecNumber>
    </recommendedName>
</protein>
<dbReference type="InterPro" id="IPR005790">
    <property type="entry name" value="DNA_polIII_delta"/>
</dbReference>
<dbReference type="EC" id="2.7.7.7" evidence="1"/>
<name>A0A0G0VN94_UNCKA</name>
<evidence type="ECO:0000256" key="3">
    <source>
        <dbReference type="ARBA" id="ARBA00022695"/>
    </source>
</evidence>
<dbReference type="GO" id="GO:0009360">
    <property type="term" value="C:DNA polymerase III complex"/>
    <property type="evidence" value="ECO:0007669"/>
    <property type="project" value="TreeGrafter"/>
</dbReference>
<dbReference type="Gene3D" id="1.20.272.10">
    <property type="match status" value="1"/>
</dbReference>
<reference evidence="9 10" key="1">
    <citation type="journal article" date="2015" name="Nature">
        <title>rRNA introns, odd ribosomes, and small enigmatic genomes across a large radiation of phyla.</title>
        <authorList>
            <person name="Brown C.T."/>
            <person name="Hug L.A."/>
            <person name="Thomas B.C."/>
            <person name="Sharon I."/>
            <person name="Castelle C.J."/>
            <person name="Singh A."/>
            <person name="Wilkins M.J."/>
            <person name="Williams K.H."/>
            <person name="Banfield J.F."/>
        </authorList>
    </citation>
    <scope>NUCLEOTIDE SEQUENCE [LARGE SCALE GENOMIC DNA]</scope>
</reference>
<gene>
    <name evidence="9" type="ORF">UU55_C0015G0011</name>
</gene>
<dbReference type="GO" id="GO:0003887">
    <property type="term" value="F:DNA-directed DNA polymerase activity"/>
    <property type="evidence" value="ECO:0007669"/>
    <property type="project" value="UniProtKB-KW"/>
</dbReference>